<feature type="repeat" description="NHL" evidence="4">
    <location>
        <begin position="121"/>
        <end position="162"/>
    </location>
</feature>
<sequence length="326" mass="36299">MEEAWEVDSEEDTENAMVQASMETYSFPLTGPAGEKLISPCCIAVSRTGEFLICDPISYFLVIYNKNGDFLSHFSTLPVKSFYVFLNMDVYQPHDVGWLSTKKVVFTQPAGCKICISDWKGNVTTCIQGRPLYEPYGLAVDDTDKIFVTDRKKGRILCYSAEGKLLQSIGSFSSSTNVLSSPLSIAIDHISNLVIGDFNKGRMIMHIYKRNGDVLESITINDAPVSEERYPHITVTQTGYILLADTVSGSVLVLSADKLNGEESRRKSEIKLAEKLSGITYIPDKRQLAYIDQSHMSVYVQPWQPASEMNGYITPGNETPNLNLKD</sequence>
<dbReference type="SUPFAM" id="SSF101898">
    <property type="entry name" value="NHL repeat"/>
    <property type="match status" value="1"/>
</dbReference>
<evidence type="ECO:0000256" key="2">
    <source>
        <dbReference type="ARBA" id="ARBA00022737"/>
    </source>
</evidence>
<protein>
    <submittedName>
        <fullName evidence="5">Uncharacterized protein</fullName>
    </submittedName>
</protein>
<keyword evidence="3" id="KW-0325">Glycoprotein</keyword>
<organism evidence="5 6">
    <name type="scientific">Sinanodonta woodiana</name>
    <name type="common">Chinese pond mussel</name>
    <name type="synonym">Anodonta woodiana</name>
    <dbReference type="NCBI Taxonomy" id="1069815"/>
    <lineage>
        <taxon>Eukaryota</taxon>
        <taxon>Metazoa</taxon>
        <taxon>Spiralia</taxon>
        <taxon>Lophotrochozoa</taxon>
        <taxon>Mollusca</taxon>
        <taxon>Bivalvia</taxon>
        <taxon>Autobranchia</taxon>
        <taxon>Heteroconchia</taxon>
        <taxon>Palaeoheterodonta</taxon>
        <taxon>Unionida</taxon>
        <taxon>Unionoidea</taxon>
        <taxon>Unionidae</taxon>
        <taxon>Unioninae</taxon>
        <taxon>Sinanodonta</taxon>
    </lineage>
</organism>
<reference evidence="5 6" key="1">
    <citation type="submission" date="2024-11" db="EMBL/GenBank/DDBJ databases">
        <title>Chromosome-level genome assembly of the freshwater bivalve Anodonta woodiana.</title>
        <authorList>
            <person name="Chen X."/>
        </authorList>
    </citation>
    <scope>NUCLEOTIDE SEQUENCE [LARGE SCALE GENOMIC DNA]</scope>
    <source>
        <strain evidence="5">MN2024</strain>
        <tissue evidence="5">Gills</tissue>
    </source>
</reference>
<keyword evidence="2" id="KW-0677">Repeat</keyword>
<dbReference type="CDD" id="cd05819">
    <property type="entry name" value="NHL"/>
    <property type="match status" value="1"/>
</dbReference>
<dbReference type="EMBL" id="JBJQND010000015">
    <property type="protein sequence ID" value="KAL3851711.1"/>
    <property type="molecule type" value="Genomic_DNA"/>
</dbReference>
<evidence type="ECO:0000313" key="6">
    <source>
        <dbReference type="Proteomes" id="UP001634394"/>
    </source>
</evidence>
<dbReference type="AlphaFoldDB" id="A0ABD3URP7"/>
<dbReference type="InterPro" id="IPR001258">
    <property type="entry name" value="NHL_repeat"/>
</dbReference>
<dbReference type="PANTHER" id="PTHR10680">
    <property type="entry name" value="PEPTIDYL-GLYCINE ALPHA-AMIDATING MONOOXYGENASE"/>
    <property type="match status" value="1"/>
</dbReference>
<dbReference type="Proteomes" id="UP001634394">
    <property type="component" value="Unassembled WGS sequence"/>
</dbReference>
<comment type="caution">
    <text evidence="5">The sequence shown here is derived from an EMBL/GenBank/DDBJ whole genome shotgun (WGS) entry which is preliminary data.</text>
</comment>
<gene>
    <name evidence="5" type="ORF">ACJMK2_015438</name>
</gene>
<evidence type="ECO:0000256" key="4">
    <source>
        <dbReference type="PROSITE-ProRule" id="PRU00504"/>
    </source>
</evidence>
<proteinExistence type="predicted"/>
<dbReference type="InterPro" id="IPR011042">
    <property type="entry name" value="6-blade_b-propeller_TolB-like"/>
</dbReference>
<evidence type="ECO:0000256" key="3">
    <source>
        <dbReference type="ARBA" id="ARBA00023180"/>
    </source>
</evidence>
<name>A0ABD3URP7_SINWO</name>
<keyword evidence="1" id="KW-0732">Signal</keyword>
<keyword evidence="6" id="KW-1185">Reference proteome</keyword>
<evidence type="ECO:0000256" key="1">
    <source>
        <dbReference type="ARBA" id="ARBA00022729"/>
    </source>
</evidence>
<dbReference type="PROSITE" id="PS51125">
    <property type="entry name" value="NHL"/>
    <property type="match status" value="1"/>
</dbReference>
<dbReference type="Gene3D" id="2.120.10.30">
    <property type="entry name" value="TolB, C-terminal domain"/>
    <property type="match status" value="1"/>
</dbReference>
<accession>A0ABD3URP7</accession>
<evidence type="ECO:0000313" key="5">
    <source>
        <dbReference type="EMBL" id="KAL3851711.1"/>
    </source>
</evidence>
<dbReference type="PANTHER" id="PTHR10680:SF28">
    <property type="entry name" value="SMP-30_GLUCONOLACTONASE_LRE-LIKE REGION DOMAIN-CONTAINING PROTEIN"/>
    <property type="match status" value="1"/>
</dbReference>